<dbReference type="InterPro" id="IPR001789">
    <property type="entry name" value="Sig_transdc_resp-reg_receiver"/>
</dbReference>
<evidence type="ECO:0000256" key="1">
    <source>
        <dbReference type="ARBA" id="ARBA00022490"/>
    </source>
</evidence>
<dbReference type="EMBL" id="MLBY01000005">
    <property type="protein sequence ID" value="MEE7458881.1"/>
    <property type="molecule type" value="Genomic_DNA"/>
</dbReference>
<keyword evidence="3 5" id="KW-0378">Hydrolase</keyword>
<dbReference type="EC" id="3.1.1.61" evidence="5"/>
<comment type="function">
    <text evidence="5">Involved in chemotaxis. Part of a chemotaxis signal transduction system that modulates chemotaxis in response to various stimuli. Catalyzes the demethylation of specific methylglutamate residues introduced into the chemoreceptors (methyl-accepting chemotaxis proteins or MCP) by CheR. Also mediates the irreversible deamidation of specific glutamine residues to glutamic acid.</text>
</comment>
<dbReference type="InterPro" id="IPR011006">
    <property type="entry name" value="CheY-like_superfamily"/>
</dbReference>
<dbReference type="HAMAP" id="MF_00099">
    <property type="entry name" value="CheB_chemtxs"/>
    <property type="match status" value="1"/>
</dbReference>
<keyword evidence="11" id="KW-1185">Reference proteome</keyword>
<evidence type="ECO:0000256" key="4">
    <source>
        <dbReference type="ARBA" id="ARBA00048267"/>
    </source>
</evidence>
<reference evidence="10 11" key="1">
    <citation type="journal article" date="2012" name="Genet. Mol. Biol.">
        <title>Analysis of 16S rRNA and mxaF genes revealing insights into Methylobacterium niche-specific plant association.</title>
        <authorList>
            <person name="Dourado M.N."/>
            <person name="Andreote F.D."/>
            <person name="Dini-Andreote F."/>
            <person name="Conti R."/>
            <person name="Araujo J.M."/>
            <person name="Araujo W.L."/>
        </authorList>
    </citation>
    <scope>NUCLEOTIDE SEQUENCE [LARGE SCALE GENOMIC DNA]</scope>
    <source>
        <strain evidence="10 11">SR1.6/4</strain>
    </source>
</reference>
<comment type="catalytic activity">
    <reaction evidence="4 5">
        <text>[protein]-L-glutamate 5-O-methyl ester + H2O = L-glutamyl-[protein] + methanol + H(+)</text>
        <dbReference type="Rhea" id="RHEA:23236"/>
        <dbReference type="Rhea" id="RHEA-COMP:10208"/>
        <dbReference type="Rhea" id="RHEA-COMP:10311"/>
        <dbReference type="ChEBI" id="CHEBI:15377"/>
        <dbReference type="ChEBI" id="CHEBI:15378"/>
        <dbReference type="ChEBI" id="CHEBI:17790"/>
        <dbReference type="ChEBI" id="CHEBI:29973"/>
        <dbReference type="ChEBI" id="CHEBI:82795"/>
        <dbReference type="EC" id="3.1.1.61"/>
    </reaction>
</comment>
<dbReference type="Pfam" id="PF00072">
    <property type="entry name" value="Response_reg"/>
    <property type="match status" value="1"/>
</dbReference>
<evidence type="ECO:0000256" key="3">
    <source>
        <dbReference type="ARBA" id="ARBA00022801"/>
    </source>
</evidence>
<sequence>MRVLVVEDSLVVRILLTHIIARDPRLELAGAVESGEAALAAIETLRPDVISMDIRLPGIDGLETTRRIMATRPTPIVVIADSVEDSSLKISMNALRAGALSVVEKPVATTNDGYEAVAGEICTQLRIMAAVPVIRRRPIGSEWGARRAAPAFEPLASPEPDTAPSVLAVAASTGGPPALAKVIGGLTAEFPLPVLLVQHMGAAFMDGFASWLDGVVPLSVSIARDGQSMLAGHVYVAPGDRHLELGPGGLLRVSDGAPVGGQRPAATVLFRSVARHAGPQGIGVLLTGMGEDGAQGLLDMRKSGGATVAEHESSAVVYGMPAAAVRLNAAARVLPLEQVAPHLVRLAQRKPS</sequence>
<evidence type="ECO:0000256" key="5">
    <source>
        <dbReference type="HAMAP-Rule" id="MF_00099"/>
    </source>
</evidence>
<feature type="domain" description="Response regulatory" evidence="8">
    <location>
        <begin position="2"/>
        <end position="120"/>
    </location>
</feature>
<dbReference type="Pfam" id="PF01339">
    <property type="entry name" value="CheB_methylest"/>
    <property type="match status" value="1"/>
</dbReference>
<dbReference type="EC" id="3.5.1.44" evidence="5"/>
<comment type="catalytic activity">
    <reaction evidence="5">
        <text>L-glutaminyl-[protein] + H2O = L-glutamyl-[protein] + NH4(+)</text>
        <dbReference type="Rhea" id="RHEA:16441"/>
        <dbReference type="Rhea" id="RHEA-COMP:10207"/>
        <dbReference type="Rhea" id="RHEA-COMP:10208"/>
        <dbReference type="ChEBI" id="CHEBI:15377"/>
        <dbReference type="ChEBI" id="CHEBI:28938"/>
        <dbReference type="ChEBI" id="CHEBI:29973"/>
        <dbReference type="ChEBI" id="CHEBI:30011"/>
        <dbReference type="EC" id="3.5.1.44"/>
    </reaction>
</comment>
<keyword evidence="1 5" id="KW-0963">Cytoplasm</keyword>
<feature type="domain" description="CheB-type methylesterase" evidence="9">
    <location>
        <begin position="160"/>
        <end position="350"/>
    </location>
</feature>
<evidence type="ECO:0000256" key="6">
    <source>
        <dbReference type="PROSITE-ProRule" id="PRU00050"/>
    </source>
</evidence>
<comment type="similarity">
    <text evidence="5">Belongs to the CheB family.</text>
</comment>
<protein>
    <recommendedName>
        <fullName evidence="5">Protein-glutamate methylesterase/protein-glutamine glutaminase</fullName>
        <ecNumber evidence="5">3.1.1.61</ecNumber>
        <ecNumber evidence="5">3.5.1.44</ecNumber>
    </recommendedName>
</protein>
<dbReference type="PROSITE" id="PS50122">
    <property type="entry name" value="CHEB"/>
    <property type="match status" value="1"/>
</dbReference>
<keyword evidence="5 7" id="KW-0597">Phosphoprotein</keyword>
<dbReference type="PANTHER" id="PTHR42872:SF6">
    <property type="entry name" value="PROTEIN-GLUTAMATE METHYLESTERASE_PROTEIN-GLUTAMINE GLUTAMINASE"/>
    <property type="match status" value="1"/>
</dbReference>
<evidence type="ECO:0000313" key="10">
    <source>
        <dbReference type="EMBL" id="MEE7458881.1"/>
    </source>
</evidence>
<evidence type="ECO:0000256" key="7">
    <source>
        <dbReference type="PROSITE-ProRule" id="PRU00169"/>
    </source>
</evidence>
<comment type="domain">
    <text evidence="5">Contains a C-terminal catalytic domain, and an N-terminal region which modulates catalytic activity.</text>
</comment>
<feature type="active site" evidence="5 6">
    <location>
        <position position="292"/>
    </location>
</feature>
<name>A0ABU7TE94_9HYPH</name>
<accession>A0ABU7TE94</accession>
<comment type="PTM">
    <text evidence="5">Phosphorylated by CheA. Phosphorylation of the N-terminal regulatory domain activates the methylesterase activity.</text>
</comment>
<dbReference type="SMART" id="SM00448">
    <property type="entry name" value="REC"/>
    <property type="match status" value="1"/>
</dbReference>
<proteinExistence type="inferred from homology"/>
<gene>
    <name evidence="5" type="primary">cheB</name>
    <name evidence="10" type="ORF">MRSR164_19480</name>
</gene>
<dbReference type="Gene3D" id="3.40.50.2300">
    <property type="match status" value="1"/>
</dbReference>
<dbReference type="InterPro" id="IPR035909">
    <property type="entry name" value="CheB_C"/>
</dbReference>
<dbReference type="InterPro" id="IPR008248">
    <property type="entry name" value="CheB-like"/>
</dbReference>
<feature type="active site" evidence="5 6">
    <location>
        <position position="199"/>
    </location>
</feature>
<dbReference type="PANTHER" id="PTHR42872">
    <property type="entry name" value="PROTEIN-GLUTAMATE METHYLESTERASE/PROTEIN-GLUTAMINE GLUTAMINASE"/>
    <property type="match status" value="1"/>
</dbReference>
<dbReference type="SUPFAM" id="SSF52738">
    <property type="entry name" value="Methylesterase CheB, C-terminal domain"/>
    <property type="match status" value="1"/>
</dbReference>
<feature type="modified residue" description="4-aspartylphosphate" evidence="5 7">
    <location>
        <position position="53"/>
    </location>
</feature>
<dbReference type="Proteomes" id="UP001349262">
    <property type="component" value="Unassembled WGS sequence"/>
</dbReference>
<comment type="caution">
    <text evidence="10">The sequence shown here is derived from an EMBL/GenBank/DDBJ whole genome shotgun (WGS) entry which is preliminary data.</text>
</comment>
<dbReference type="PROSITE" id="PS50110">
    <property type="entry name" value="RESPONSE_REGULATORY"/>
    <property type="match status" value="1"/>
</dbReference>
<keyword evidence="2 5" id="KW-0145">Chemotaxis</keyword>
<dbReference type="SUPFAM" id="SSF52172">
    <property type="entry name" value="CheY-like"/>
    <property type="match status" value="1"/>
</dbReference>
<feature type="active site" evidence="5 6">
    <location>
        <position position="172"/>
    </location>
</feature>
<evidence type="ECO:0000259" key="9">
    <source>
        <dbReference type="PROSITE" id="PS50122"/>
    </source>
</evidence>
<organism evidence="10 11">
    <name type="scientific">Methylobacterium radiotolerans</name>
    <dbReference type="NCBI Taxonomy" id="31998"/>
    <lineage>
        <taxon>Bacteria</taxon>
        <taxon>Pseudomonadati</taxon>
        <taxon>Pseudomonadota</taxon>
        <taxon>Alphaproteobacteria</taxon>
        <taxon>Hyphomicrobiales</taxon>
        <taxon>Methylobacteriaceae</taxon>
        <taxon>Methylobacterium</taxon>
    </lineage>
</organism>
<dbReference type="PIRSF" id="PIRSF000876">
    <property type="entry name" value="RR_chemtxs_CheB"/>
    <property type="match status" value="1"/>
</dbReference>
<evidence type="ECO:0000256" key="2">
    <source>
        <dbReference type="ARBA" id="ARBA00022500"/>
    </source>
</evidence>
<evidence type="ECO:0000313" key="11">
    <source>
        <dbReference type="Proteomes" id="UP001349262"/>
    </source>
</evidence>
<dbReference type="CDD" id="cd16432">
    <property type="entry name" value="CheB_Rec"/>
    <property type="match status" value="1"/>
</dbReference>
<comment type="subcellular location">
    <subcellularLocation>
        <location evidence="5">Cytoplasm</location>
    </subcellularLocation>
</comment>
<dbReference type="NCBIfam" id="NF001965">
    <property type="entry name" value="PRK00742.1"/>
    <property type="match status" value="1"/>
</dbReference>
<dbReference type="InterPro" id="IPR000673">
    <property type="entry name" value="Sig_transdc_resp-reg_Me-estase"/>
</dbReference>
<dbReference type="Gene3D" id="3.40.50.180">
    <property type="entry name" value="Methylesterase CheB, C-terminal domain"/>
    <property type="match status" value="1"/>
</dbReference>
<dbReference type="CDD" id="cd17541">
    <property type="entry name" value="REC_CheB-like"/>
    <property type="match status" value="1"/>
</dbReference>
<evidence type="ECO:0000259" key="8">
    <source>
        <dbReference type="PROSITE" id="PS50110"/>
    </source>
</evidence>